<organism evidence="1 2">
    <name type="scientific">Rhizophagus clarus</name>
    <dbReference type="NCBI Taxonomy" id="94130"/>
    <lineage>
        <taxon>Eukaryota</taxon>
        <taxon>Fungi</taxon>
        <taxon>Fungi incertae sedis</taxon>
        <taxon>Mucoromycota</taxon>
        <taxon>Glomeromycotina</taxon>
        <taxon>Glomeromycetes</taxon>
        <taxon>Glomerales</taxon>
        <taxon>Glomeraceae</taxon>
        <taxon>Rhizophagus</taxon>
    </lineage>
</organism>
<accession>A0A2Z6QZF2</accession>
<protein>
    <submittedName>
        <fullName evidence="1">Uncharacterized protein</fullName>
    </submittedName>
</protein>
<dbReference type="EMBL" id="BEXD01000861">
    <property type="protein sequence ID" value="GBB90694.1"/>
    <property type="molecule type" value="Genomic_DNA"/>
</dbReference>
<dbReference type="AlphaFoldDB" id="A0A2Z6QZF2"/>
<reference evidence="1 2" key="1">
    <citation type="submission" date="2017-11" db="EMBL/GenBank/DDBJ databases">
        <title>The genome of Rhizophagus clarus HR1 reveals common genetic basis of auxotrophy among arbuscular mycorrhizal fungi.</title>
        <authorList>
            <person name="Kobayashi Y."/>
        </authorList>
    </citation>
    <scope>NUCLEOTIDE SEQUENCE [LARGE SCALE GENOMIC DNA]</scope>
    <source>
        <strain evidence="1 2">HR1</strain>
    </source>
</reference>
<comment type="caution">
    <text evidence="1">The sequence shown here is derived from an EMBL/GenBank/DDBJ whole genome shotgun (WGS) entry which is preliminary data.</text>
</comment>
<evidence type="ECO:0000313" key="2">
    <source>
        <dbReference type="Proteomes" id="UP000247702"/>
    </source>
</evidence>
<gene>
    <name evidence="1" type="ORF">RclHR1_17730001</name>
</gene>
<name>A0A2Z6QZF2_9GLOM</name>
<evidence type="ECO:0000313" key="1">
    <source>
        <dbReference type="EMBL" id="GBB90694.1"/>
    </source>
</evidence>
<sequence>MYASKLLDFLNEPRLEMYASKLPDFLNEFRLEIKAPYKPAQVKLQSGLAWLEKKNSGLRQNELSTKNLGSTHSSQAEP</sequence>
<proteinExistence type="predicted"/>
<dbReference type="Proteomes" id="UP000247702">
    <property type="component" value="Unassembled WGS sequence"/>
</dbReference>
<keyword evidence="2" id="KW-1185">Reference proteome</keyword>